<comment type="caution">
    <text evidence="2">The sequence shown here is derived from an EMBL/GenBank/DDBJ whole genome shotgun (WGS) entry which is preliminary data.</text>
</comment>
<dbReference type="EMBL" id="WAEL01000004">
    <property type="protein sequence ID" value="NID10774.1"/>
    <property type="molecule type" value="Genomic_DNA"/>
</dbReference>
<dbReference type="RefSeq" id="WP_166691997.1">
    <property type="nucleotide sequence ID" value="NZ_WAEL01000004.1"/>
</dbReference>
<name>A0ABX0QEY8_9BACT</name>
<keyword evidence="1" id="KW-0732">Signal</keyword>
<gene>
    <name evidence="2" type="ORF">F7231_11390</name>
</gene>
<protein>
    <submittedName>
        <fullName evidence="2">Uncharacterized protein</fullName>
    </submittedName>
</protein>
<organism evidence="2 3">
    <name type="scientific">Fibrivirga algicola</name>
    <dbReference type="NCBI Taxonomy" id="2950420"/>
    <lineage>
        <taxon>Bacteria</taxon>
        <taxon>Pseudomonadati</taxon>
        <taxon>Bacteroidota</taxon>
        <taxon>Cytophagia</taxon>
        <taxon>Cytophagales</taxon>
        <taxon>Spirosomataceae</taxon>
        <taxon>Fibrivirga</taxon>
    </lineage>
</organism>
<evidence type="ECO:0000256" key="1">
    <source>
        <dbReference type="SAM" id="SignalP"/>
    </source>
</evidence>
<accession>A0ABX0QEY8</accession>
<evidence type="ECO:0000313" key="3">
    <source>
        <dbReference type="Proteomes" id="UP000606008"/>
    </source>
</evidence>
<reference evidence="3" key="2">
    <citation type="submission" date="2023-07" db="EMBL/GenBank/DDBJ databases">
        <authorList>
            <person name="Jung D.-H."/>
        </authorList>
    </citation>
    <scope>NUCLEOTIDE SEQUENCE [LARGE SCALE GENOMIC DNA]</scope>
    <source>
        <strain evidence="3">JA-25</strain>
    </source>
</reference>
<feature type="chain" id="PRO_5046364202" evidence="1">
    <location>
        <begin position="28"/>
        <end position="375"/>
    </location>
</feature>
<proteinExistence type="predicted"/>
<dbReference type="Proteomes" id="UP000606008">
    <property type="component" value="Unassembled WGS sequence"/>
</dbReference>
<reference evidence="3" key="1">
    <citation type="submission" date="2019-09" db="EMBL/GenBank/DDBJ databases">
        <authorList>
            <person name="Jung D.-H."/>
        </authorList>
    </citation>
    <scope>NUCLEOTIDE SEQUENCE [LARGE SCALE GENOMIC DNA]</scope>
    <source>
        <strain evidence="3">JA-25</strain>
    </source>
</reference>
<evidence type="ECO:0000313" key="2">
    <source>
        <dbReference type="EMBL" id="NID10774.1"/>
    </source>
</evidence>
<sequence length="375" mass="42101">MNSSLTYSTRCLLLISLLTLTSLLATGQPDSLGKSNKKQAKASKEAPTVKPLFATNEVLSLTLTARMQPILRDRIPPKADEKGRTHPASLAVADESGNVAALPVGLQVRGHFRRSAANCIFPPLYLTLPKQVTKGTPLAKQSDLKLVTHCNNEAFVVNEYLVYRMYNLITDLSLRARLAQVTYSDSAKKQSTITRWGILLEEDSDMAKRNRAKMYKSRYRAEHCDTIATATMAMFEYMIGNTDWSVVYRHNVRLIIDSTRARPLPVAYDFDHSGIVGAPYARPAEQLELESVKTRLYRGPIYPNSVLNKVIARFNAVKPQIYALYESEKRVERGYVKQTLAYLDDFYALINDPQKARAVFQDPTGRGVQIKGLNH</sequence>
<keyword evidence="3" id="KW-1185">Reference proteome</keyword>
<feature type="signal peptide" evidence="1">
    <location>
        <begin position="1"/>
        <end position="27"/>
    </location>
</feature>